<protein>
    <submittedName>
        <fullName evidence="1">Uncharacterized protein</fullName>
    </submittedName>
</protein>
<proteinExistence type="predicted"/>
<accession>A0A9P1CLH9</accession>
<dbReference type="AlphaFoldDB" id="A0A9P1CLH9"/>
<dbReference type="EMBL" id="CAMXCT020001945">
    <property type="protein sequence ID" value="CAL1147754.1"/>
    <property type="molecule type" value="Genomic_DNA"/>
</dbReference>
<keyword evidence="3" id="KW-1185">Reference proteome</keyword>
<dbReference type="EMBL" id="CAMXCT010001945">
    <property type="protein sequence ID" value="CAI3994379.1"/>
    <property type="molecule type" value="Genomic_DNA"/>
</dbReference>
<evidence type="ECO:0000313" key="1">
    <source>
        <dbReference type="EMBL" id="CAI3994379.1"/>
    </source>
</evidence>
<reference evidence="2" key="2">
    <citation type="submission" date="2024-04" db="EMBL/GenBank/DDBJ databases">
        <authorList>
            <person name="Chen Y."/>
            <person name="Shah S."/>
            <person name="Dougan E. K."/>
            <person name="Thang M."/>
            <person name="Chan C."/>
        </authorList>
    </citation>
    <scope>NUCLEOTIDE SEQUENCE [LARGE SCALE GENOMIC DNA]</scope>
</reference>
<name>A0A9P1CLH9_9DINO</name>
<reference evidence="1" key="1">
    <citation type="submission" date="2022-10" db="EMBL/GenBank/DDBJ databases">
        <authorList>
            <person name="Chen Y."/>
            <person name="Dougan E. K."/>
            <person name="Chan C."/>
            <person name="Rhodes N."/>
            <person name="Thang M."/>
        </authorList>
    </citation>
    <scope>NUCLEOTIDE SEQUENCE</scope>
</reference>
<comment type="caution">
    <text evidence="1">The sequence shown here is derived from an EMBL/GenBank/DDBJ whole genome shotgun (WGS) entry which is preliminary data.</text>
</comment>
<dbReference type="Proteomes" id="UP001152797">
    <property type="component" value="Unassembled WGS sequence"/>
</dbReference>
<dbReference type="EMBL" id="CAMXCT030001945">
    <property type="protein sequence ID" value="CAL4781691.1"/>
    <property type="molecule type" value="Genomic_DNA"/>
</dbReference>
<evidence type="ECO:0000313" key="3">
    <source>
        <dbReference type="Proteomes" id="UP001152797"/>
    </source>
</evidence>
<evidence type="ECO:0000313" key="2">
    <source>
        <dbReference type="EMBL" id="CAL1147754.1"/>
    </source>
</evidence>
<organism evidence="1">
    <name type="scientific">Cladocopium goreaui</name>
    <dbReference type="NCBI Taxonomy" id="2562237"/>
    <lineage>
        <taxon>Eukaryota</taxon>
        <taxon>Sar</taxon>
        <taxon>Alveolata</taxon>
        <taxon>Dinophyceae</taxon>
        <taxon>Suessiales</taxon>
        <taxon>Symbiodiniaceae</taxon>
        <taxon>Cladocopium</taxon>
    </lineage>
</organism>
<sequence>MLATLVDDNSRGIRERSGNTLWAVYPALSLCAKCPGAIRWIARSQGGANGEFVARAVLQVNARPLRETVAWFFTSGVKLRLSQVLHIVVDGRFTPFQQFQKGEWPTFPEIFSEFSCSRSAIEQLHGLHFWAWAPWASAMATEIECRGQLLLSAETTSRRFLTPWSLWRHTGCDRDIRDRMISAFLTEACGTTVHLKRANVTTPKTFALIHWRILHAQTDGDGNIHRWPTDPWEMLELPALRP</sequence>
<gene>
    <name evidence="1" type="ORF">C1SCF055_LOCUS21027</name>
</gene>